<feature type="transmembrane region" description="Helical" evidence="17">
    <location>
        <begin position="1159"/>
        <end position="1177"/>
    </location>
</feature>
<feature type="domain" description="Ion transport" evidence="20">
    <location>
        <begin position="551"/>
        <end position="780"/>
    </location>
</feature>
<feature type="transmembrane region" description="Helical" evidence="17">
    <location>
        <begin position="552"/>
        <end position="570"/>
    </location>
</feature>
<dbReference type="FunFam" id="1.10.287.70:FF:000001">
    <property type="entry name" value="Sodium channel protein"/>
    <property type="match status" value="1"/>
</dbReference>
<feature type="region of interest" description="Disordered" evidence="19">
    <location>
        <begin position="1590"/>
        <end position="1631"/>
    </location>
</feature>
<dbReference type="FunFam" id="1.20.5.1190:FF:000001">
    <property type="entry name" value="Sodium channel protein"/>
    <property type="match status" value="1"/>
</dbReference>
<feature type="transmembrane region" description="Helical" evidence="17">
    <location>
        <begin position="1020"/>
        <end position="1043"/>
    </location>
</feature>
<dbReference type="Gene3D" id="1.20.5.1190">
    <property type="entry name" value="iswi atpase"/>
    <property type="match status" value="1"/>
</dbReference>
<dbReference type="GO" id="GO:0019228">
    <property type="term" value="P:neuronal action potential"/>
    <property type="evidence" value="ECO:0007669"/>
    <property type="project" value="TreeGrafter"/>
</dbReference>
<feature type="transmembrane region" description="Helical" evidence="17">
    <location>
        <begin position="371"/>
        <end position="390"/>
    </location>
</feature>
<feature type="domain" description="SCN5A-like C-terminal IQ motif" evidence="22">
    <location>
        <begin position="1525"/>
        <end position="1556"/>
    </location>
</feature>
<keyword evidence="9 17" id="KW-0915">Sodium</keyword>
<dbReference type="PANTHER" id="PTHR10037">
    <property type="entry name" value="VOLTAGE-GATED CATION CHANNEL CALCIUM AND SODIUM"/>
    <property type="match status" value="1"/>
</dbReference>
<name>A0A8C3RX31_CHESE</name>
<dbReference type="FunFam" id="1.10.238.10:FF:000002">
    <property type="entry name" value="Sodium channel protein"/>
    <property type="match status" value="1"/>
</dbReference>
<evidence type="ECO:0000259" key="22">
    <source>
        <dbReference type="Pfam" id="PF24609"/>
    </source>
</evidence>
<feature type="transmembrane region" description="Helical" evidence="17">
    <location>
        <begin position="662"/>
        <end position="690"/>
    </location>
</feature>
<evidence type="ECO:0000256" key="15">
    <source>
        <dbReference type="ARBA" id="ARBA00023303"/>
    </source>
</evidence>
<keyword evidence="6" id="KW-0677">Repeat</keyword>
<feature type="domain" description="Ion transport" evidence="20">
    <location>
        <begin position="979"/>
        <end position="1059"/>
    </location>
</feature>
<proteinExistence type="inferred from homology"/>
<feature type="transmembrane region" description="Helical" evidence="17">
    <location>
        <begin position="1276"/>
        <end position="1304"/>
    </location>
</feature>
<feature type="transmembrane region" description="Helical" evidence="17">
    <location>
        <begin position="126"/>
        <end position="148"/>
    </location>
</feature>
<evidence type="ECO:0000256" key="5">
    <source>
        <dbReference type="ARBA" id="ARBA00022692"/>
    </source>
</evidence>
<comment type="function">
    <text evidence="17">Mediates the voltage-dependent sodium ion permeability of excitable membranes. Assuming opened or closed conformations in response to the voltage difference across the membrane, the protein forms a sodium-selective channel through which Na(+) ions may pass in accordance with their electrochemical gradient.</text>
</comment>
<dbReference type="FunFam" id="1.20.120.350:FF:000004">
    <property type="entry name" value="Sodium channel protein"/>
    <property type="match status" value="1"/>
</dbReference>
<dbReference type="Pfam" id="PF24609">
    <property type="entry name" value="IQ_SCN5A_C"/>
    <property type="match status" value="1"/>
</dbReference>
<sequence>MAIQPHVPGPDNLRPFTRESLAAIEQRIAEAELLKIKRQHVEVLEEEELKASSDLEAGKPLPRIYGDLPPELIGVPLEDLDPFYNDKKTFIVLNKGKAIFRFSATPALYMLGPFNPLRRGAIKVGALHVLFPMFIMITILTNCVFMAMSDPPPWAKNVEYTFTGIYTFESMIKIVARGFCIDQFTFLRDPWNWLDFSVIVMAALGNSYGTHELHSNIRTLSMINKLITTPIIMSPSSGLKTIVGALVQSVKKLSDVMILTVFCLSVFALVGLQLFMGNLRQKCVKWPPPINDTLQEDFFGMDNDTFANSTLYNNTTGLSNGTFDWDSYINDEGNFYFLEGSLDALLCGNSSDAGKCPEGFMCMKAGRNPNYGYTSYDTFSWAFLSLFRLMTQDFWENLFQLTLRAAGKTYMIFFVVVIFLGSFYLINLILAVVAMAYAEQNEATMLEEHQREEEFQQLLEQLKKHQEEQDKLKTGDSAPAAANNQGKSKDCNGRVIARVMLERSAMVEELEEAHQKCPPWWYKFAHTFLVWDCCPLWLKLKAFVRLIVMDPFVDLGITICIVLNTLFMAMEHYPMTEEFENVLTVGNLVFTGIFTAEMVLKLIALDPYDYFQQGWNIFDSIIVTLSLVELGLANVQGLSVLRSFRLLRVFKLAKSWPTLNMLIKIIGNSVGALGNLTLVLAIIVFIFAVVGMQLFGKSYKECVCKISLDCTLPRWHMHDFFHAFLIIFRILCGEWIETMWDCMEVAGQPMCLIVFLMVMVIGNLVVLNLFLALLLSSFSADSLSASDDDGEMNNLQIAIGRITRAIDFVKRTVLMLLHLRWKEKREPAEEQEDNKKDNYVLNHMDSGQEYMDGVAGKEQLFVDELDHMNFINNPNLTVQVPIASEESDLYDEETSTQSDTEDTKVDGNSTSSVCSTVDYKAPEVEVDEAADEAAESQGPEECFTEACVRRFPFLYVDITTDKGKIWWNLRKTCFKIVEHNWFETFIIFMILLSSGALAFEDIYIEQRKVIRTILEYADKLFSYVFVLEMLLKWVAYGFKVYFTNAWCWLDFLIVDVSCCSSNGAGKSISVIWSFTLAIGRYFCSEGQRDSSGAREMDKTDGSLSSSKHCFSLCFCRHSPLCSVCQFHFLACPSAYIFTPFNVLKNKCQGLVFDFVTKQAFDIIIMVLICLNMVTMMVETDDQSPTKINILYNINMIFIVVFTGECLLKMFALRYYYFTIGWNIFDFVVVILSIGGIVLSDIIEKYFVSPTLFRVIRLARIGRVLRLIRGAKGIRTLLFALMMSLPALFNIGLLLFLVMFIYSIFGMSNFAYVKKESGIDDIFNFETFGNSIICLFQITTSAGWDGLLNPILNSGPPDCDPHLENPGSSVKGDCGNPSIGICFFCTYIIISFLIVVNMYIAIILENFNVATEESSEPLCEDDFEMFYETWEKFDPDATQFIAYSVLSDFVDTLQEPLKIAKPNKIKLITMDLPMVVGDKIHCLDILFALTKEVLGDSGEMDGLKTTMEEKFMAANPSKVSYEPITTTLKRKHEEVCAIKIQRAFRRYLLKRSMKQASYLYRHSQEEGAFAEGAPEKEGLIADKMHEIYGNSDTHLETASGLALPPLASPETRAAPSEAKKRDGEREVKESLV</sequence>
<dbReference type="GO" id="GO:0001518">
    <property type="term" value="C:voltage-gated sodium channel complex"/>
    <property type="evidence" value="ECO:0007669"/>
    <property type="project" value="UniProtKB-UniRule"/>
</dbReference>
<keyword evidence="18" id="KW-0175">Coiled coil</keyword>
<evidence type="ECO:0000256" key="14">
    <source>
        <dbReference type="ARBA" id="ARBA00023201"/>
    </source>
</evidence>
<keyword evidence="11 17" id="KW-0472">Membrane</keyword>
<feature type="transmembrane region" description="Helical" evidence="17">
    <location>
        <begin position="1377"/>
        <end position="1403"/>
    </location>
</feature>
<evidence type="ECO:0000256" key="16">
    <source>
        <dbReference type="ARBA" id="ARBA00036239"/>
    </source>
</evidence>
<dbReference type="FunFam" id="1.20.120.350:FF:000002">
    <property type="entry name" value="Sodium channel protein"/>
    <property type="match status" value="1"/>
</dbReference>
<keyword evidence="8 17" id="KW-1133">Transmembrane helix</keyword>
<evidence type="ECO:0000256" key="9">
    <source>
        <dbReference type="ARBA" id="ARBA00023053"/>
    </source>
</evidence>
<dbReference type="Pfam" id="PF00520">
    <property type="entry name" value="Ion_trans"/>
    <property type="match status" value="4"/>
</dbReference>
<feature type="domain" description="Ion transport" evidence="20">
    <location>
        <begin position="1158"/>
        <end position="1413"/>
    </location>
</feature>
<keyword evidence="14 17" id="KW-0739">Sodium transport</keyword>
<dbReference type="Gene3D" id="1.20.120.350">
    <property type="entry name" value="Voltage-gated potassium channels. Chain C"/>
    <property type="match status" value="4"/>
</dbReference>
<feature type="transmembrane region" description="Helical" evidence="17">
    <location>
        <begin position="410"/>
        <end position="437"/>
    </location>
</feature>
<feature type="transmembrane region" description="Helical" evidence="17">
    <location>
        <begin position="981"/>
        <end position="999"/>
    </location>
</feature>
<evidence type="ECO:0000256" key="19">
    <source>
        <dbReference type="SAM" id="MobiDB-lite"/>
    </source>
</evidence>
<keyword evidence="12" id="KW-1015">Disulfide bond</keyword>
<comment type="subcellular location">
    <subcellularLocation>
        <location evidence="1 17">Cell membrane</location>
        <topology evidence="1 17">Multi-pass membrane protein</topology>
    </subcellularLocation>
</comment>
<feature type="domain" description="Ion transport" evidence="20">
    <location>
        <begin position="130"/>
        <end position="444"/>
    </location>
</feature>
<evidence type="ECO:0000256" key="13">
    <source>
        <dbReference type="ARBA" id="ARBA00023180"/>
    </source>
</evidence>
<organism evidence="23 24">
    <name type="scientific">Chelydra serpentina</name>
    <name type="common">Snapping turtle</name>
    <name type="synonym">Testudo serpentina</name>
    <dbReference type="NCBI Taxonomy" id="8475"/>
    <lineage>
        <taxon>Eukaryota</taxon>
        <taxon>Metazoa</taxon>
        <taxon>Chordata</taxon>
        <taxon>Craniata</taxon>
        <taxon>Vertebrata</taxon>
        <taxon>Euteleostomi</taxon>
        <taxon>Archelosauria</taxon>
        <taxon>Testudinata</taxon>
        <taxon>Testudines</taxon>
        <taxon>Cryptodira</taxon>
        <taxon>Durocryptodira</taxon>
        <taxon>Americhelydia</taxon>
        <taxon>Chelydroidea</taxon>
        <taxon>Chelydridae</taxon>
        <taxon>Chelydra</taxon>
    </lineage>
</organism>
<dbReference type="InterPro" id="IPR027359">
    <property type="entry name" value="Volt_channel_dom_sf"/>
</dbReference>
<accession>A0A8C3RX31</accession>
<dbReference type="FunFam" id="1.20.120.350:FF:000108">
    <property type="entry name" value="Sodium channel, voltage-gated, type VIII, alpha subunit b"/>
    <property type="match status" value="1"/>
</dbReference>
<evidence type="ECO:0000313" key="24">
    <source>
        <dbReference type="Proteomes" id="UP000694403"/>
    </source>
</evidence>
<evidence type="ECO:0000256" key="12">
    <source>
        <dbReference type="ARBA" id="ARBA00023157"/>
    </source>
</evidence>
<evidence type="ECO:0000256" key="3">
    <source>
        <dbReference type="ARBA" id="ARBA00022461"/>
    </source>
</evidence>
<dbReference type="Ensembl" id="ENSCSRT00000005798.1">
    <property type="protein sequence ID" value="ENSCSRP00000005620.1"/>
    <property type="gene ID" value="ENSCSRG00000004142.1"/>
</dbReference>
<dbReference type="Proteomes" id="UP000694403">
    <property type="component" value="Unplaced"/>
</dbReference>
<evidence type="ECO:0000259" key="21">
    <source>
        <dbReference type="Pfam" id="PF06512"/>
    </source>
</evidence>
<comment type="catalytic activity">
    <reaction evidence="16">
        <text>Na(+)(in) = Na(+)(out)</text>
        <dbReference type="Rhea" id="RHEA:34963"/>
        <dbReference type="ChEBI" id="CHEBI:29101"/>
    </reaction>
</comment>
<feature type="transmembrane region" description="Helical" evidence="17">
    <location>
        <begin position="752"/>
        <end position="775"/>
    </location>
</feature>
<evidence type="ECO:0000256" key="11">
    <source>
        <dbReference type="ARBA" id="ARBA00023136"/>
    </source>
</evidence>
<evidence type="ECO:0000256" key="17">
    <source>
        <dbReference type="RuleBase" id="RU361132"/>
    </source>
</evidence>
<evidence type="ECO:0000256" key="2">
    <source>
        <dbReference type="ARBA" id="ARBA00022448"/>
    </source>
</evidence>
<dbReference type="Pfam" id="PF06512">
    <property type="entry name" value="Na_trans_assoc"/>
    <property type="match status" value="1"/>
</dbReference>
<keyword evidence="10 17" id="KW-0406">Ion transport</keyword>
<dbReference type="FunFam" id="1.10.287.70:FF:000006">
    <property type="entry name" value="Sodium channel protein"/>
    <property type="match status" value="1"/>
</dbReference>
<evidence type="ECO:0000256" key="10">
    <source>
        <dbReference type="ARBA" id="ARBA00023065"/>
    </source>
</evidence>
<reference evidence="23" key="2">
    <citation type="submission" date="2025-09" db="UniProtKB">
        <authorList>
            <consortium name="Ensembl"/>
        </authorList>
    </citation>
    <scope>IDENTIFICATION</scope>
</reference>
<dbReference type="GO" id="GO:0005248">
    <property type="term" value="F:voltage-gated sodium channel activity"/>
    <property type="evidence" value="ECO:0007669"/>
    <property type="project" value="InterPro"/>
</dbReference>
<keyword evidence="2 17" id="KW-0813">Transport</keyword>
<evidence type="ECO:0000256" key="18">
    <source>
        <dbReference type="SAM" id="Coils"/>
    </source>
</evidence>
<feature type="transmembrane region" description="Helical" evidence="17">
    <location>
        <begin position="1214"/>
        <end position="1239"/>
    </location>
</feature>
<dbReference type="Gene3D" id="1.10.287.70">
    <property type="match status" value="3"/>
</dbReference>
<dbReference type="PANTHER" id="PTHR10037:SF223">
    <property type="entry name" value="SODIUM CHANNEL PROTEIN TYPE 4 SUBUNIT ALPHA"/>
    <property type="match status" value="1"/>
</dbReference>
<dbReference type="InterPro" id="IPR043203">
    <property type="entry name" value="VGCC_Ca_Na"/>
</dbReference>
<feature type="region of interest" description="Disordered" evidence="19">
    <location>
        <begin position="887"/>
        <end position="911"/>
    </location>
</feature>
<dbReference type="SUPFAM" id="SSF81324">
    <property type="entry name" value="Voltage-gated potassium channels"/>
    <property type="match status" value="4"/>
</dbReference>
<reference evidence="23" key="1">
    <citation type="submission" date="2025-08" db="UniProtKB">
        <authorList>
            <consortium name="Ensembl"/>
        </authorList>
    </citation>
    <scope>IDENTIFICATION</scope>
</reference>
<protein>
    <recommendedName>
        <fullName evidence="17">Sodium channel protein</fullName>
    </recommendedName>
</protein>
<keyword evidence="24" id="KW-1185">Reference proteome</keyword>
<evidence type="ECO:0000256" key="7">
    <source>
        <dbReference type="ARBA" id="ARBA00022882"/>
    </source>
</evidence>
<keyword evidence="15 17" id="KW-0407">Ion channel</keyword>
<dbReference type="InterPro" id="IPR010526">
    <property type="entry name" value="Na_trans_assoc_dom"/>
</dbReference>
<comment type="caution">
    <text evidence="17">Lacks conserved residue(s) required for the propagation of feature annotation.</text>
</comment>
<evidence type="ECO:0000256" key="6">
    <source>
        <dbReference type="ARBA" id="ARBA00022737"/>
    </source>
</evidence>
<keyword evidence="5 17" id="KW-0812">Transmembrane</keyword>
<keyword evidence="4" id="KW-1003">Cell membrane</keyword>
<dbReference type="PRINTS" id="PR00170">
    <property type="entry name" value="NACHANNEL"/>
</dbReference>
<keyword evidence="7 17" id="KW-0851">Voltage-gated channel</keyword>
<feature type="transmembrane region" description="Helical" evidence="17">
    <location>
        <begin position="720"/>
        <end position="740"/>
    </location>
</feature>
<keyword evidence="13" id="KW-0325">Glycoprotein</keyword>
<feature type="transmembrane region" description="Helical" evidence="17">
    <location>
        <begin position="1189"/>
        <end position="1207"/>
    </location>
</feature>
<dbReference type="PROSITE" id="PS50096">
    <property type="entry name" value="IQ"/>
    <property type="match status" value="1"/>
</dbReference>
<dbReference type="Gene3D" id="1.10.238.10">
    <property type="entry name" value="EF-hand"/>
    <property type="match status" value="1"/>
</dbReference>
<evidence type="ECO:0000256" key="1">
    <source>
        <dbReference type="ARBA" id="ARBA00004651"/>
    </source>
</evidence>
<dbReference type="InterPro" id="IPR001696">
    <property type="entry name" value="Na_channel_asu"/>
</dbReference>
<dbReference type="FunFam" id="1.20.120.350:FF:000003">
    <property type="entry name" value="Voltage-dependent sodium channel"/>
    <property type="match status" value="1"/>
</dbReference>
<feature type="coiled-coil region" evidence="18">
    <location>
        <begin position="448"/>
        <end position="475"/>
    </location>
</feature>
<comment type="similarity">
    <text evidence="17">Belongs to the sodium channel (TC 1.A.1.10) family.</text>
</comment>
<dbReference type="GO" id="GO:0086010">
    <property type="term" value="P:membrane depolarization during action potential"/>
    <property type="evidence" value="ECO:0007669"/>
    <property type="project" value="TreeGrafter"/>
</dbReference>
<dbReference type="InterPro" id="IPR058542">
    <property type="entry name" value="IQ_SCN5A_C"/>
</dbReference>
<evidence type="ECO:0000256" key="8">
    <source>
        <dbReference type="ARBA" id="ARBA00022989"/>
    </source>
</evidence>
<feature type="transmembrane region" description="Helical" evidence="17">
    <location>
        <begin position="582"/>
        <end position="605"/>
    </location>
</feature>
<dbReference type="InterPro" id="IPR005821">
    <property type="entry name" value="Ion_trans_dom"/>
</dbReference>
<feature type="transmembrane region" description="Helical" evidence="17">
    <location>
        <begin position="256"/>
        <end position="276"/>
    </location>
</feature>
<feature type="domain" description="Sodium ion transport-associated" evidence="21">
    <location>
        <begin position="789"/>
        <end position="975"/>
    </location>
</feature>
<feature type="compositionally biased region" description="Basic and acidic residues" evidence="19">
    <location>
        <begin position="1616"/>
        <end position="1631"/>
    </location>
</feature>
<evidence type="ECO:0000256" key="4">
    <source>
        <dbReference type="ARBA" id="ARBA00022475"/>
    </source>
</evidence>
<keyword evidence="3 17" id="KW-0894">Sodium channel</keyword>
<evidence type="ECO:0000259" key="20">
    <source>
        <dbReference type="Pfam" id="PF00520"/>
    </source>
</evidence>
<evidence type="ECO:0000313" key="23">
    <source>
        <dbReference type="Ensembl" id="ENSCSRP00000005620.1"/>
    </source>
</evidence>